<feature type="coiled-coil region" evidence="8">
    <location>
        <begin position="434"/>
        <end position="468"/>
    </location>
</feature>
<feature type="coiled-coil region" evidence="8">
    <location>
        <begin position="1681"/>
        <end position="1798"/>
    </location>
</feature>
<feature type="region of interest" description="Disordered" evidence="9">
    <location>
        <begin position="2089"/>
        <end position="2117"/>
    </location>
</feature>
<keyword evidence="7" id="KW-0966">Cell projection</keyword>
<evidence type="ECO:0000256" key="6">
    <source>
        <dbReference type="ARBA" id="ARBA00023212"/>
    </source>
</evidence>
<evidence type="ECO:0000256" key="5">
    <source>
        <dbReference type="ARBA" id="ARBA00023054"/>
    </source>
</evidence>
<feature type="coiled-coil region" evidence="8">
    <location>
        <begin position="1341"/>
        <end position="1479"/>
    </location>
</feature>
<comment type="caution">
    <text evidence="11">The sequence shown here is derived from an EMBL/GenBank/DDBJ whole genome shotgun (WGS) entry which is preliminary data.</text>
</comment>
<feature type="coiled-coil region" evidence="8">
    <location>
        <begin position="1000"/>
        <end position="1065"/>
    </location>
</feature>
<dbReference type="Proteomes" id="UP001239994">
    <property type="component" value="Unassembled WGS sequence"/>
</dbReference>
<dbReference type="InterPro" id="IPR032321">
    <property type="entry name" value="Cep209_CC5"/>
</dbReference>
<evidence type="ECO:0000256" key="4">
    <source>
        <dbReference type="ARBA" id="ARBA00022794"/>
    </source>
</evidence>
<dbReference type="Pfam" id="PF16574">
    <property type="entry name" value="CEP209_CC5"/>
    <property type="match status" value="1"/>
</dbReference>
<dbReference type="GO" id="GO:0035869">
    <property type="term" value="C:ciliary transition zone"/>
    <property type="evidence" value="ECO:0007669"/>
    <property type="project" value="TreeGrafter"/>
</dbReference>
<feature type="coiled-coil region" evidence="8">
    <location>
        <begin position="500"/>
        <end position="597"/>
    </location>
</feature>
<gene>
    <name evidence="11" type="ORF">P4O66_003906</name>
</gene>
<evidence type="ECO:0000259" key="10">
    <source>
        <dbReference type="Pfam" id="PF16574"/>
    </source>
</evidence>
<name>A0AAD9E3R7_9TELE</name>
<evidence type="ECO:0000313" key="12">
    <source>
        <dbReference type="Proteomes" id="UP001239994"/>
    </source>
</evidence>
<feature type="coiled-coil region" evidence="8">
    <location>
        <begin position="1258"/>
        <end position="1310"/>
    </location>
</feature>
<protein>
    <recommendedName>
        <fullName evidence="10">Centrosomal protein of 290kDa coiled-coil region domain-containing protein</fullName>
    </recommendedName>
</protein>
<evidence type="ECO:0000256" key="8">
    <source>
        <dbReference type="SAM" id="Coils"/>
    </source>
</evidence>
<evidence type="ECO:0000313" key="11">
    <source>
        <dbReference type="EMBL" id="KAK1803971.1"/>
    </source>
</evidence>
<feature type="domain" description="Centrosomal protein of 290kDa coiled-coil region" evidence="10">
    <location>
        <begin position="1326"/>
        <end position="1468"/>
    </location>
</feature>
<evidence type="ECO:0000256" key="1">
    <source>
        <dbReference type="ARBA" id="ARBA00004120"/>
    </source>
</evidence>
<feature type="coiled-coil region" evidence="8">
    <location>
        <begin position="2373"/>
        <end position="2423"/>
    </location>
</feature>
<feature type="coiled-coil region" evidence="8">
    <location>
        <begin position="829"/>
        <end position="888"/>
    </location>
</feature>
<dbReference type="EMBL" id="JAROKS010000004">
    <property type="protein sequence ID" value="KAK1803971.1"/>
    <property type="molecule type" value="Genomic_DNA"/>
</dbReference>
<evidence type="ECO:0000256" key="7">
    <source>
        <dbReference type="ARBA" id="ARBA00023273"/>
    </source>
</evidence>
<dbReference type="GO" id="GO:0043010">
    <property type="term" value="P:camera-type eye development"/>
    <property type="evidence" value="ECO:0007669"/>
    <property type="project" value="TreeGrafter"/>
</dbReference>
<organism evidence="11 12">
    <name type="scientific">Electrophorus voltai</name>
    <dbReference type="NCBI Taxonomy" id="2609070"/>
    <lineage>
        <taxon>Eukaryota</taxon>
        <taxon>Metazoa</taxon>
        <taxon>Chordata</taxon>
        <taxon>Craniata</taxon>
        <taxon>Vertebrata</taxon>
        <taxon>Euteleostomi</taxon>
        <taxon>Actinopterygii</taxon>
        <taxon>Neopterygii</taxon>
        <taxon>Teleostei</taxon>
        <taxon>Ostariophysi</taxon>
        <taxon>Gymnotiformes</taxon>
        <taxon>Gymnotoidei</taxon>
        <taxon>Gymnotidae</taxon>
        <taxon>Electrophorus</taxon>
    </lineage>
</organism>
<evidence type="ECO:0000256" key="2">
    <source>
        <dbReference type="ARBA" id="ARBA00004300"/>
    </source>
</evidence>
<keyword evidence="3" id="KW-0963">Cytoplasm</keyword>
<keyword evidence="12" id="KW-1185">Reference proteome</keyword>
<feature type="compositionally biased region" description="Low complexity" evidence="9">
    <location>
        <begin position="2097"/>
        <end position="2110"/>
    </location>
</feature>
<dbReference type="GO" id="GO:0097711">
    <property type="term" value="P:ciliary basal body-plasma membrane docking"/>
    <property type="evidence" value="ECO:0007669"/>
    <property type="project" value="TreeGrafter"/>
</dbReference>
<feature type="coiled-coil region" evidence="8">
    <location>
        <begin position="1593"/>
        <end position="1645"/>
    </location>
</feature>
<keyword evidence="5 8" id="KW-0175">Coiled coil</keyword>
<keyword evidence="4" id="KW-0970">Cilium biogenesis/degradation</keyword>
<accession>A0AAD9E3R7</accession>
<proteinExistence type="predicted"/>
<reference evidence="11" key="1">
    <citation type="submission" date="2023-03" db="EMBL/GenBank/DDBJ databases">
        <title>Electrophorus voltai genome.</title>
        <authorList>
            <person name="Bian C."/>
        </authorList>
    </citation>
    <scope>NUCLEOTIDE SEQUENCE</scope>
    <source>
        <strain evidence="11">CB-2022</strain>
        <tissue evidence="11">Muscle</tissue>
    </source>
</reference>
<feature type="coiled-coil region" evidence="8">
    <location>
        <begin position="76"/>
        <end position="319"/>
    </location>
</feature>
<dbReference type="GO" id="GO:1905349">
    <property type="term" value="P:ciliary transition zone assembly"/>
    <property type="evidence" value="ECO:0007669"/>
    <property type="project" value="TreeGrafter"/>
</dbReference>
<feature type="region of interest" description="Disordered" evidence="9">
    <location>
        <begin position="1846"/>
        <end position="1894"/>
    </location>
</feature>
<keyword evidence="6" id="KW-0206">Cytoskeleton</keyword>
<feature type="coiled-coil region" evidence="8">
    <location>
        <begin position="723"/>
        <end position="757"/>
    </location>
</feature>
<dbReference type="GO" id="GO:1905515">
    <property type="term" value="P:non-motile cilium assembly"/>
    <property type="evidence" value="ECO:0007669"/>
    <property type="project" value="TreeGrafter"/>
</dbReference>
<feature type="compositionally biased region" description="Basic and acidic residues" evidence="9">
    <location>
        <begin position="1846"/>
        <end position="1879"/>
    </location>
</feature>
<evidence type="ECO:0000256" key="3">
    <source>
        <dbReference type="ARBA" id="ARBA00022490"/>
    </source>
</evidence>
<feature type="coiled-coil region" evidence="8">
    <location>
        <begin position="1519"/>
        <end position="1546"/>
    </location>
</feature>
<comment type="subcellular location">
    <subcellularLocation>
        <location evidence="1">Cytoplasm</location>
        <location evidence="1">Cytoskeleton</location>
        <location evidence="1">Cilium basal body</location>
    </subcellularLocation>
    <subcellularLocation>
        <location evidence="2">Cytoplasm</location>
        <location evidence="2">Cytoskeleton</location>
        <location evidence="2">Microtubule organizing center</location>
        <location evidence="2">Centrosome</location>
    </subcellularLocation>
</comment>
<sequence length="2464" mass="285503">MGLQSAFEDCKELCCLDSKWKQGKVVVTEQIHDTMSLLAWCIVLLKVSFCYRMKMQEISCAYEVVDNAGTEQAKIESEFKEKIRQLENDLKMAQRSMGGRDTRFLRDEIRQLESHLERKEKELVQLEKEMSKERKTNEEISKIKHLKKKTEQLQQDVEFYRKELEQKDALQTREESNDMQKKINRSNQQAYHYMECLQNSEDMNAILKSENQHLQKNLEESVKEMEKMTEEYNKMKIVVQQTDGIMDQLRKERDQANLQVRELTEQIQARAEEDDPVMAAVSAKVEEWKSVLSGKDAEILEYQQMIHELREKLRTAQTDSDKSNILILQQAVQDRDHQIKLLSERVEQYTGEMERNASLIEELKKPIKKDKELLGCAALLKVPGALRCFACLLAFATCPHCFMAMRRMKETKNKPACTTPLIGLCGWVPVGLGSTLQQRKLEELNSRLQAAERRAKQAERVALLAETDARDKDKELSESLSRIRLYESGTAGLEAAIAEIKDCKNQLRMRDREIEAMTREINQLELKINDLLDENEELRERLGLNAKEEVDLTEFRRSKALKQRQYRAENQVLLKEIERLEEERLELKQRIRSLVKDKGVTVVSSSLLDDSAEEGTSMSIGERPILQSAHEEVKWKNDFLQKEMKRKDKELELKIAESSQFKAKLNEMMKENKQLEQGMKEIHQAIQEAQDTVHSPTALSIPSLERLVSVLEMKYSNGKSDLSAHLRAQLDQLTGRNEELRQEMKTAREEAAISLAHLAKAQDKVVLLVHLLTGNIIIVRLEGEVEAAKLSAGTAILPKTLPLPEEMAPPSVQIVNSLNEYMIHLLQEMKNKEESVKQLDVALEEYKRKFAILRHQQGLLYKEYQSEKESWEKERDLFAEMKAKMEEQKDLDAVKITEHNRWLEAMQQDPAEIRRQVSEAARKMTVLRVNEKTLSRRYTTLMEQEQHLRKENNRLKGDFTQMEVAVTERVGYLQRFKEMAVFKMAVLQKSLDDSVPLSELERANKQYNVLTVKYRDLLQKDNRLVQRTTMLEHLESENISLREHISSVTKELEITKEKLHTLEQAWENNTTGGDSSMDKAAKALANSELVAVSKRITTLEMKELNERQRAEHAQKMYEHVRSSLTQMEERNSELEDKFAQMAKQNLEAQRVERELRDELADSVSKEVSDADRRRIAELERSEAQLRTEVSKLREVSDVAKMQVSALEARQKSREKEVESLRRQVLDYQAQSDEKALIAKLHQHIVALQLSETAAVGRLEASAARLRVLEAQKLRAEQQLDAQRQALWQTRQEGRQRARHLRHALQALRRQFSGALPLAQQERFSSTMLQLQADRLRACKEARGAQEERRTAEGRAQELELQLKGLEELMATLKDAKGAQKVSEWHKKLEETRLQELRKNRELVAQREEIRYLKNMVAEQEHTVSTLEEELVQQNNVCDNSGILSSIAAIQMLEEQQLSCDQREVELERQLEAYEKQQNQIIGSAQKFEEATASLPDPSQPLAHQLDHALSKIKEHVRTILDTQATCKTLEEKLKEKEAALWQAEQNVLSRDRVINELRLRLPAAAERERLLADLSKQDELDSQPALRVAHQSISNLQSRLDQKEGVLKKYQNLLAKARQEQEQTAKRHEEELKSLHQKLDLHTDMSLKSFRQTALDLMKKPTIAVPTTKQLARLAEMEQMVAEQDTSLSSLTLKLKELTAELDKERQLTASQAQEHMAQMAKLENRHASQMKTVSREAEELRAQVSRMEKELQYLHTELEVQKEANMRSPSNTMKNLVERLKAQLALKEKQQKALSKALLDLRAEMTSHAEQQIIANAAQKEESLNIQQIVDKQTKELMSRVKEQSEELHSMKETMRAGKARESSLKEELESLSKELQRSQKSQSRLQKEREALEEQLDELKQKVKRLSSGFQGQTESEVKGPSIEILQKKIRRLETELDKKSVPEPVEKKTTVKDEKSHREELVRWEEGKKWQAKMEKVRNILKEKEKETDSLSKQLATLKELYGRLEQEKVALQKKLKSRGVTADQVVGTRTLEAEKEVEELKKINFELEQQMEIIKQQQALPRDAAMEDMNLRNLYLEEKLHSLESQLARESSSRPSTSGRGSGSPSQRKHELQKENLKLSTENLELHFQLEQANKDLPRLKSGRSGKTVPELEKTIVLMKRVVEKVQRENESLRKNSATNTQEQLTTLEKEHEKLKAECDRMKEKMEIQLASKLESKTKGMEKIVIENERLRKEIKKEFETTEKLKVEKASLEVKNENLRMELEETKEKFLMVQSKGPSMEGADSKSWKSMVVTRLFENKIKVLESENAKKDTQLSQLKTQLTEAHEEEQKMQRIIDQLKEHVELMNIPIEATTDEGLAKEFQTIRLANHQLEKEKAHLLHQIQKYEEQYGTSLDGPAYKDLQTKLEAVNAEKCQLQEEVTKMSKELVNFDPAFFEELEDLKFNYNVENCNRQLSDLGNI</sequence>
<dbReference type="GO" id="GO:0034451">
    <property type="term" value="C:centriolar satellite"/>
    <property type="evidence" value="ECO:0007669"/>
    <property type="project" value="TreeGrafter"/>
</dbReference>
<feature type="coiled-coil region" evidence="8">
    <location>
        <begin position="630"/>
        <end position="692"/>
    </location>
</feature>
<evidence type="ECO:0000256" key="9">
    <source>
        <dbReference type="SAM" id="MobiDB-lite"/>
    </source>
</evidence>
<dbReference type="PANTHER" id="PTHR18879">
    <property type="entry name" value="CENTROSOMAL PROTEIN OF 290 KDA"/>
    <property type="match status" value="1"/>
</dbReference>
<dbReference type="GO" id="GO:0001822">
    <property type="term" value="P:kidney development"/>
    <property type="evidence" value="ECO:0007669"/>
    <property type="project" value="TreeGrafter"/>
</dbReference>
<feature type="coiled-coil region" evidence="8">
    <location>
        <begin position="1110"/>
        <end position="1230"/>
    </location>
</feature>
<dbReference type="PANTHER" id="PTHR18879:SF20">
    <property type="entry name" value="CENTROSOMAL PROTEIN OF 290 KDA"/>
    <property type="match status" value="1"/>
</dbReference>
<feature type="coiled-coil region" evidence="8">
    <location>
        <begin position="2160"/>
        <end position="2280"/>
    </location>
</feature>
<dbReference type="InterPro" id="IPR026201">
    <property type="entry name" value="Cep290"/>
</dbReference>
<feature type="coiled-coil region" evidence="8">
    <location>
        <begin position="2305"/>
        <end position="2349"/>
    </location>
</feature>